<dbReference type="Gene3D" id="1.20.81.30">
    <property type="entry name" value="Type II secretion system (T2SS), domain F"/>
    <property type="match status" value="2"/>
</dbReference>
<evidence type="ECO:0000313" key="11">
    <source>
        <dbReference type="Proteomes" id="UP000316495"/>
    </source>
</evidence>
<dbReference type="InterPro" id="IPR042094">
    <property type="entry name" value="T2SS_GspF_sf"/>
</dbReference>
<comment type="caution">
    <text evidence="10">The sequence shown here is derived from an EMBL/GenBank/DDBJ whole genome shotgun (WGS) entry which is preliminary data.</text>
</comment>
<protein>
    <recommendedName>
        <fullName evidence="9">Type II secretion system protein GspF domain-containing protein</fullName>
    </recommendedName>
</protein>
<dbReference type="InterPro" id="IPR003004">
    <property type="entry name" value="GspF/PilC"/>
</dbReference>
<feature type="transmembrane region" description="Helical" evidence="8">
    <location>
        <begin position="373"/>
        <end position="397"/>
    </location>
</feature>
<name>A0A554LNG8_9BACT</name>
<keyword evidence="5 8" id="KW-0812">Transmembrane</keyword>
<evidence type="ECO:0000259" key="9">
    <source>
        <dbReference type="Pfam" id="PF00482"/>
    </source>
</evidence>
<evidence type="ECO:0000256" key="6">
    <source>
        <dbReference type="ARBA" id="ARBA00022989"/>
    </source>
</evidence>
<keyword evidence="4" id="KW-0997">Cell inner membrane</keyword>
<evidence type="ECO:0000256" key="2">
    <source>
        <dbReference type="ARBA" id="ARBA00005745"/>
    </source>
</evidence>
<evidence type="ECO:0000256" key="5">
    <source>
        <dbReference type="ARBA" id="ARBA00022692"/>
    </source>
</evidence>
<evidence type="ECO:0000256" key="7">
    <source>
        <dbReference type="ARBA" id="ARBA00023136"/>
    </source>
</evidence>
<feature type="transmembrane region" description="Helical" evidence="8">
    <location>
        <begin position="220"/>
        <end position="239"/>
    </location>
</feature>
<gene>
    <name evidence="10" type="ORF">Athens101428_320</name>
</gene>
<feature type="domain" description="Type II secretion system protein GspF" evidence="9">
    <location>
        <begin position="67"/>
        <end position="190"/>
    </location>
</feature>
<dbReference type="Pfam" id="PF00482">
    <property type="entry name" value="T2SSF"/>
    <property type="match status" value="2"/>
</dbReference>
<reference evidence="10 11" key="1">
    <citation type="submission" date="2017-07" db="EMBL/GenBank/DDBJ databases">
        <title>Mechanisms for carbon and nitrogen cycling indicate functional differentiation within the Candidate Phyla Radiation.</title>
        <authorList>
            <person name="Danczak R.E."/>
            <person name="Johnston M.D."/>
            <person name="Kenah C."/>
            <person name="Slattery M."/>
            <person name="Wrighton K.C."/>
            <person name="Wilkins M.J."/>
        </authorList>
    </citation>
    <scope>NUCLEOTIDE SEQUENCE [LARGE SCALE GENOMIC DNA]</scope>
    <source>
        <strain evidence="10">Athens1014_28</strain>
    </source>
</reference>
<proteinExistence type="inferred from homology"/>
<dbReference type="PANTHER" id="PTHR30012:SF0">
    <property type="entry name" value="TYPE II SECRETION SYSTEM PROTEIN F-RELATED"/>
    <property type="match status" value="1"/>
</dbReference>
<dbReference type="FunFam" id="1.20.81.30:FF:000001">
    <property type="entry name" value="Type II secretion system protein F"/>
    <property type="match status" value="2"/>
</dbReference>
<evidence type="ECO:0000256" key="8">
    <source>
        <dbReference type="SAM" id="Phobius"/>
    </source>
</evidence>
<evidence type="ECO:0000313" key="10">
    <source>
        <dbReference type="EMBL" id="TSC94334.1"/>
    </source>
</evidence>
<comment type="similarity">
    <text evidence="2">Belongs to the GSP F family.</text>
</comment>
<evidence type="ECO:0000256" key="1">
    <source>
        <dbReference type="ARBA" id="ARBA00004429"/>
    </source>
</evidence>
<organism evidence="10 11">
    <name type="scientific">Candidatus Berkelbacteria bacterium Athens1014_28</name>
    <dbReference type="NCBI Taxonomy" id="2017145"/>
    <lineage>
        <taxon>Bacteria</taxon>
        <taxon>Candidatus Berkelbacteria</taxon>
    </lineage>
</organism>
<dbReference type="PANTHER" id="PTHR30012">
    <property type="entry name" value="GENERAL SECRETION PATHWAY PROTEIN"/>
    <property type="match status" value="1"/>
</dbReference>
<dbReference type="Proteomes" id="UP000316495">
    <property type="component" value="Unassembled WGS sequence"/>
</dbReference>
<feature type="transmembrane region" description="Helical" evidence="8">
    <location>
        <begin position="163"/>
        <end position="185"/>
    </location>
</feature>
<evidence type="ECO:0000256" key="3">
    <source>
        <dbReference type="ARBA" id="ARBA00022475"/>
    </source>
</evidence>
<comment type="subcellular location">
    <subcellularLocation>
        <location evidence="1">Cell inner membrane</location>
        <topology evidence="1">Multi-pass membrane protein</topology>
    </subcellularLocation>
</comment>
<keyword evidence="6 8" id="KW-1133">Transmembrane helix</keyword>
<dbReference type="AlphaFoldDB" id="A0A554LNG8"/>
<evidence type="ECO:0000256" key="4">
    <source>
        <dbReference type="ARBA" id="ARBA00022519"/>
    </source>
</evidence>
<dbReference type="GO" id="GO:0015628">
    <property type="term" value="P:protein secretion by the type II secretion system"/>
    <property type="evidence" value="ECO:0007669"/>
    <property type="project" value="TreeGrafter"/>
</dbReference>
<keyword evidence="7 8" id="KW-0472">Membrane</keyword>
<feature type="domain" description="Type II secretion system protein GspF" evidence="9">
    <location>
        <begin position="270"/>
        <end position="392"/>
    </location>
</feature>
<sequence length="400" mass="44629">MTKFKYRAKNNRGDIVGGVVRAANVLAAEKILRDNGLLAVDLSPESRNIVSLFGLIKKVSLKDKSIFASQLSTMVSAGLALPRCLNIIAAQTDNQYLKTIYYNISHDLEEGTNFSSALEKHPEVFDRLFVSIIHSGESTGNLDTVLLGLSKKLENDQNISGKLLAALVYPAFIILALFVVSWIMLVKIVPQIESVFKDANVDLPWATSVLISTSHFLISYWWLVIILIISLVIFVRYYLRTASGENFYSRLQLRIPGLRRIVSDIYMARFCRTIEMLFSSGVSLLEAIETTADTMVNYYYKRSLQRVAKEVQKGVSFSVELSKDPLFPPLVSQMLSVGEQTGKSSEVMEKLARYYESEADVAIKSVYSLVEPLAMIIVGIGVAILVFAILVPIYQIALMQ</sequence>
<dbReference type="PRINTS" id="PR00812">
    <property type="entry name" value="BCTERIALGSPF"/>
</dbReference>
<accession>A0A554LNG8</accession>
<keyword evidence="3" id="KW-1003">Cell membrane</keyword>
<dbReference type="EMBL" id="VMGN01000015">
    <property type="protein sequence ID" value="TSC94334.1"/>
    <property type="molecule type" value="Genomic_DNA"/>
</dbReference>
<dbReference type="InterPro" id="IPR018076">
    <property type="entry name" value="T2SS_GspF_dom"/>
</dbReference>
<dbReference type="GO" id="GO:0005886">
    <property type="term" value="C:plasma membrane"/>
    <property type="evidence" value="ECO:0007669"/>
    <property type="project" value="UniProtKB-SubCell"/>
</dbReference>